<dbReference type="EMBL" id="LVHI01000012">
    <property type="protein sequence ID" value="OAK54402.1"/>
    <property type="molecule type" value="Genomic_DNA"/>
</dbReference>
<name>A0A177YFS6_9NOCA</name>
<keyword evidence="1" id="KW-0472">Membrane</keyword>
<reference evidence="2 3" key="1">
    <citation type="submission" date="2016-03" db="EMBL/GenBank/DDBJ databases">
        <title>Genome sequence of Rhodococcus kyotonensis KB10.</title>
        <authorList>
            <person name="Jeong H."/>
            <person name="Hong C.E."/>
            <person name="Jo S.H."/>
            <person name="Park J.M."/>
        </authorList>
    </citation>
    <scope>NUCLEOTIDE SEQUENCE [LARGE SCALE GENOMIC DNA]</scope>
    <source>
        <strain evidence="2 3">KB10</strain>
    </source>
</reference>
<proteinExistence type="predicted"/>
<feature type="transmembrane region" description="Helical" evidence="1">
    <location>
        <begin position="249"/>
        <end position="269"/>
    </location>
</feature>
<sequence length="589" mass="56742">MIEGRAQDDKGARPPAIAAAAVASIAASLALAVVVLDPVSATSGDGPTGGLVGASLVASVPLAVVAVGAWLAVVRSPALAGAVTAGYGAVAVGLTVLDLGLLLDPIDANRLELFRPITAAVLEPSAGAYVVVASHALAVLAGLLGWIAVGRASLSDGYGQSASPDLTGRAAAARVGGLLSTVAVVAAVIGAGALFVPPFVSTDSIVLVPAVVESPWTTAVGSALAALAVLVVAASALASISPVVASGALFGAGAALIGLTGSRLLAGLASGPGIEVSPGSVAGTAAAVVLLAAGVTAWPVAAARERRAGSDRVRRSGLDDGHLSSTRWHVVAGVAGVVSGVASIAGGLLAVLVVPDGLPTPTILATRTAVIAGFVLVVASVPLFFSLFAATVRPATGVLSVSVVMTGAGVLQAVVLATDIDGIAIGSGGLAIIVAVVAAVVCGSATLLAGSAERDDVDTSDTTGDRVVGAVALLGAVVAAIGLALPLYSGSDVTAATVTEIPWGWDVWGQMALAVTVVVAAVVAARSRPARGAALLAGGSAAVVVYVVGWPLTSGRATDPTVGPGVVAGALGCVILVVAALLSARRRAR</sequence>
<keyword evidence="3" id="KW-1185">Reference proteome</keyword>
<feature type="transmembrane region" description="Helical" evidence="1">
    <location>
        <begin position="467"/>
        <end position="487"/>
    </location>
</feature>
<feature type="transmembrane region" description="Helical" evidence="1">
    <location>
        <begin position="330"/>
        <end position="354"/>
    </location>
</feature>
<feature type="transmembrane region" description="Helical" evidence="1">
    <location>
        <begin position="532"/>
        <end position="553"/>
    </location>
</feature>
<keyword evidence="1" id="KW-1133">Transmembrane helix</keyword>
<feature type="transmembrane region" description="Helical" evidence="1">
    <location>
        <begin position="369"/>
        <end position="390"/>
    </location>
</feature>
<dbReference type="AlphaFoldDB" id="A0A177YFS6"/>
<feature type="transmembrane region" description="Helical" evidence="1">
    <location>
        <begin position="565"/>
        <end position="584"/>
    </location>
</feature>
<organism evidence="2 3">
    <name type="scientific">Rhodococcoides kyotonense</name>
    <dbReference type="NCBI Taxonomy" id="398843"/>
    <lineage>
        <taxon>Bacteria</taxon>
        <taxon>Bacillati</taxon>
        <taxon>Actinomycetota</taxon>
        <taxon>Actinomycetes</taxon>
        <taxon>Mycobacteriales</taxon>
        <taxon>Nocardiaceae</taxon>
        <taxon>Rhodococcoides</taxon>
    </lineage>
</organism>
<protein>
    <submittedName>
        <fullName evidence="2">Uncharacterized protein</fullName>
    </submittedName>
</protein>
<feature type="transmembrane region" description="Helical" evidence="1">
    <location>
        <begin position="397"/>
        <end position="417"/>
    </location>
</feature>
<evidence type="ECO:0000313" key="3">
    <source>
        <dbReference type="Proteomes" id="UP000077519"/>
    </source>
</evidence>
<gene>
    <name evidence="2" type="ORF">A3K89_03185</name>
</gene>
<evidence type="ECO:0000256" key="1">
    <source>
        <dbReference type="SAM" id="Phobius"/>
    </source>
</evidence>
<feature type="transmembrane region" description="Helical" evidence="1">
    <location>
        <begin position="281"/>
        <end position="302"/>
    </location>
</feature>
<comment type="caution">
    <text evidence="2">The sequence shown here is derived from an EMBL/GenBank/DDBJ whole genome shotgun (WGS) entry which is preliminary data.</text>
</comment>
<keyword evidence="1" id="KW-0812">Transmembrane</keyword>
<feature type="transmembrane region" description="Helical" evidence="1">
    <location>
        <begin position="423"/>
        <end position="447"/>
    </location>
</feature>
<feature type="transmembrane region" description="Helical" evidence="1">
    <location>
        <begin position="126"/>
        <end position="150"/>
    </location>
</feature>
<feature type="transmembrane region" description="Helical" evidence="1">
    <location>
        <begin position="85"/>
        <end position="106"/>
    </location>
</feature>
<feature type="transmembrane region" description="Helical" evidence="1">
    <location>
        <begin position="216"/>
        <end position="237"/>
    </location>
</feature>
<feature type="transmembrane region" description="Helical" evidence="1">
    <location>
        <begin position="16"/>
        <end position="36"/>
    </location>
</feature>
<accession>A0A177YFS6</accession>
<feature type="transmembrane region" description="Helical" evidence="1">
    <location>
        <begin position="48"/>
        <end position="73"/>
    </location>
</feature>
<feature type="transmembrane region" description="Helical" evidence="1">
    <location>
        <begin position="171"/>
        <end position="196"/>
    </location>
</feature>
<evidence type="ECO:0000313" key="2">
    <source>
        <dbReference type="EMBL" id="OAK54402.1"/>
    </source>
</evidence>
<feature type="transmembrane region" description="Helical" evidence="1">
    <location>
        <begin position="507"/>
        <end position="525"/>
    </location>
</feature>
<dbReference type="Proteomes" id="UP000077519">
    <property type="component" value="Unassembled WGS sequence"/>
</dbReference>